<evidence type="ECO:0000259" key="6">
    <source>
        <dbReference type="Pfam" id="PF00892"/>
    </source>
</evidence>
<dbReference type="EMBL" id="CP002116">
    <property type="protein sequence ID" value="ADK81225.1"/>
    <property type="molecule type" value="Genomic_DNA"/>
</dbReference>
<dbReference type="KEGG" id="ssm:Spirs_2105"/>
<accession>E1R339</accession>
<feature type="transmembrane region" description="Helical" evidence="5">
    <location>
        <begin position="252"/>
        <end position="271"/>
    </location>
</feature>
<evidence type="ECO:0000256" key="5">
    <source>
        <dbReference type="SAM" id="Phobius"/>
    </source>
</evidence>
<feature type="transmembrane region" description="Helical" evidence="5">
    <location>
        <begin position="41"/>
        <end position="59"/>
    </location>
</feature>
<evidence type="ECO:0000313" key="7">
    <source>
        <dbReference type="EMBL" id="ADK81225.1"/>
    </source>
</evidence>
<keyword evidence="8" id="KW-1185">Reference proteome</keyword>
<feature type="transmembrane region" description="Helical" evidence="5">
    <location>
        <begin position="98"/>
        <end position="120"/>
    </location>
</feature>
<feature type="transmembrane region" description="Helical" evidence="5">
    <location>
        <begin position="132"/>
        <end position="150"/>
    </location>
</feature>
<feature type="domain" description="EamA" evidence="6">
    <location>
        <begin position="160"/>
        <end position="294"/>
    </location>
</feature>
<dbReference type="RefSeq" id="WP_013254689.1">
    <property type="nucleotide sequence ID" value="NC_014364.1"/>
</dbReference>
<evidence type="ECO:0000313" key="8">
    <source>
        <dbReference type="Proteomes" id="UP000002318"/>
    </source>
</evidence>
<sequence>MKSKNSFLMTPIDWLLLISLSILWGGSFFFNRIAVTELPPFVIVTSRVSIGSVFLLFFVHVKKQKLPRSIGIWSQLIFMGLVNNVIPFSLIVWGQTSIASGLASILNATTPLFTILIAHLFTPDEKITIHKAIGLIVGFIGVFLVIGPTALSIADITPQLAVLTATCSYAIAGVFGRRFHTLGLDPLVTATGQVISSTAILVPITLLTNYSFLRQATTSLPVFGSLIGLGLFSTAIAYTIYFLLLSRVGATNLLLVTFLIPITAMVLGVAFFNERIVTRQVIGMLIVFTGIIASNRRCHHQE</sequence>
<dbReference type="Proteomes" id="UP000002318">
    <property type="component" value="Chromosome"/>
</dbReference>
<feature type="transmembrane region" description="Helical" evidence="5">
    <location>
        <begin position="222"/>
        <end position="245"/>
    </location>
</feature>
<dbReference type="GO" id="GO:0016020">
    <property type="term" value="C:membrane"/>
    <property type="evidence" value="ECO:0007669"/>
    <property type="project" value="UniProtKB-SubCell"/>
</dbReference>
<comment type="subcellular location">
    <subcellularLocation>
        <location evidence="1">Membrane</location>
        <topology evidence="1">Multi-pass membrane protein</topology>
    </subcellularLocation>
</comment>
<dbReference type="Pfam" id="PF00892">
    <property type="entry name" value="EamA"/>
    <property type="match status" value="2"/>
</dbReference>
<dbReference type="eggNOG" id="COG0697">
    <property type="taxonomic scope" value="Bacteria"/>
</dbReference>
<protein>
    <recommendedName>
        <fullName evidence="6">EamA domain-containing protein</fullName>
    </recommendedName>
</protein>
<dbReference type="AlphaFoldDB" id="E1R339"/>
<feature type="transmembrane region" description="Helical" evidence="5">
    <location>
        <begin position="156"/>
        <end position="175"/>
    </location>
</feature>
<dbReference type="PANTHER" id="PTHR32322">
    <property type="entry name" value="INNER MEMBRANE TRANSPORTER"/>
    <property type="match status" value="1"/>
</dbReference>
<dbReference type="PANTHER" id="PTHR32322:SF9">
    <property type="entry name" value="AMINO-ACID METABOLITE EFFLUX PUMP-RELATED"/>
    <property type="match status" value="1"/>
</dbReference>
<dbReference type="InterPro" id="IPR000620">
    <property type="entry name" value="EamA_dom"/>
</dbReference>
<dbReference type="InterPro" id="IPR037185">
    <property type="entry name" value="EmrE-like"/>
</dbReference>
<reference evidence="7 8" key="1">
    <citation type="journal article" date="2010" name="Stand. Genomic Sci.">
        <title>Complete genome sequence of Spirochaeta smaragdinae type strain (SEBR 4228).</title>
        <authorList>
            <person name="Mavromatis K."/>
            <person name="Yasawong M."/>
            <person name="Chertkov O."/>
            <person name="Lapidus A."/>
            <person name="Lucas S."/>
            <person name="Nolan M."/>
            <person name="Del Rio T.G."/>
            <person name="Tice H."/>
            <person name="Cheng J.F."/>
            <person name="Pitluck S."/>
            <person name="Liolios K."/>
            <person name="Ivanova N."/>
            <person name="Tapia R."/>
            <person name="Han C."/>
            <person name="Bruce D."/>
            <person name="Goodwin L."/>
            <person name="Pati A."/>
            <person name="Chen A."/>
            <person name="Palaniappan K."/>
            <person name="Land M."/>
            <person name="Hauser L."/>
            <person name="Chang Y.J."/>
            <person name="Jeffries C.D."/>
            <person name="Detter J.C."/>
            <person name="Rohde M."/>
            <person name="Brambilla E."/>
            <person name="Spring S."/>
            <person name="Goker M."/>
            <person name="Sikorski J."/>
            <person name="Woyke T."/>
            <person name="Bristow J."/>
            <person name="Eisen J.A."/>
            <person name="Markowitz V."/>
            <person name="Hugenholtz P."/>
            <person name="Klenk H.P."/>
            <person name="Kyrpides N.C."/>
        </authorList>
    </citation>
    <scope>NUCLEOTIDE SEQUENCE [LARGE SCALE GENOMIC DNA]</scope>
    <source>
        <strain evidence="8">DSM 11293 / JCM 15392 / SEBR 4228</strain>
    </source>
</reference>
<dbReference type="InterPro" id="IPR050638">
    <property type="entry name" value="AA-Vitamin_Transporters"/>
</dbReference>
<gene>
    <name evidence="7" type="ordered locus">Spirs_2105</name>
</gene>
<evidence type="ECO:0000256" key="4">
    <source>
        <dbReference type="ARBA" id="ARBA00023136"/>
    </source>
</evidence>
<dbReference type="STRING" id="573413.Spirs_2105"/>
<dbReference type="SUPFAM" id="SSF103481">
    <property type="entry name" value="Multidrug resistance efflux transporter EmrE"/>
    <property type="match status" value="2"/>
</dbReference>
<feature type="domain" description="EamA" evidence="6">
    <location>
        <begin position="15"/>
        <end position="146"/>
    </location>
</feature>
<keyword evidence="4 5" id="KW-0472">Membrane</keyword>
<proteinExistence type="predicted"/>
<evidence type="ECO:0000256" key="1">
    <source>
        <dbReference type="ARBA" id="ARBA00004141"/>
    </source>
</evidence>
<keyword evidence="2 5" id="KW-0812">Transmembrane</keyword>
<organism evidence="7 8">
    <name type="scientific">Sediminispirochaeta smaragdinae (strain DSM 11293 / JCM 15392 / SEBR 4228)</name>
    <name type="common">Spirochaeta smaragdinae</name>
    <dbReference type="NCBI Taxonomy" id="573413"/>
    <lineage>
        <taxon>Bacteria</taxon>
        <taxon>Pseudomonadati</taxon>
        <taxon>Spirochaetota</taxon>
        <taxon>Spirochaetia</taxon>
        <taxon>Spirochaetales</taxon>
        <taxon>Spirochaetaceae</taxon>
        <taxon>Sediminispirochaeta</taxon>
    </lineage>
</organism>
<evidence type="ECO:0000256" key="2">
    <source>
        <dbReference type="ARBA" id="ARBA00022692"/>
    </source>
</evidence>
<name>E1R339_SEDSS</name>
<dbReference type="HOGENOM" id="CLU_033863_5_2_12"/>
<feature type="transmembrane region" description="Helical" evidence="5">
    <location>
        <begin position="277"/>
        <end position="294"/>
    </location>
</feature>
<evidence type="ECO:0000256" key="3">
    <source>
        <dbReference type="ARBA" id="ARBA00022989"/>
    </source>
</evidence>
<feature type="transmembrane region" description="Helical" evidence="5">
    <location>
        <begin position="71"/>
        <end position="92"/>
    </location>
</feature>
<feature type="transmembrane region" description="Helical" evidence="5">
    <location>
        <begin position="187"/>
        <end position="210"/>
    </location>
</feature>
<feature type="transmembrane region" description="Helical" evidence="5">
    <location>
        <begin position="12"/>
        <end position="35"/>
    </location>
</feature>
<keyword evidence="3 5" id="KW-1133">Transmembrane helix</keyword>